<feature type="compositionally biased region" description="Gly residues" evidence="1">
    <location>
        <begin position="612"/>
        <end position="653"/>
    </location>
</feature>
<feature type="region of interest" description="Disordered" evidence="1">
    <location>
        <begin position="587"/>
        <end position="673"/>
    </location>
</feature>
<evidence type="ECO:0000256" key="2">
    <source>
        <dbReference type="SAM" id="SignalP"/>
    </source>
</evidence>
<feature type="compositionally biased region" description="Low complexity" evidence="1">
    <location>
        <begin position="43"/>
        <end position="55"/>
    </location>
</feature>
<reference evidence="3 4" key="1">
    <citation type="journal article" date="2015" name="Nat. Commun.">
        <title>Production of butyrate from lysine and the Amadori product fructoselysine by a human gut commensal.</title>
        <authorList>
            <person name="Bui T.P."/>
            <person name="Ritari J."/>
            <person name="Boeren S."/>
            <person name="de Waard P."/>
            <person name="Plugge C.M."/>
            <person name="de Vos W.M."/>
        </authorList>
    </citation>
    <scope>NUCLEOTIDE SEQUENCE [LARGE SCALE GENOMIC DNA]</scope>
    <source>
        <strain evidence="3 4">AF211</strain>
    </source>
</reference>
<gene>
    <name evidence="3" type="ORF">IB211_01443c</name>
</gene>
<dbReference type="PATRIC" id="fig|1297617.4.peg.1477"/>
<dbReference type="STRING" id="1297617.IB211_01443c"/>
<dbReference type="EMBL" id="CP011307">
    <property type="protein sequence ID" value="ALP93836.1"/>
    <property type="molecule type" value="Genomic_DNA"/>
</dbReference>
<reference evidence="4" key="2">
    <citation type="submission" date="2015-04" db="EMBL/GenBank/DDBJ databases">
        <title>A butyrogenic pathway from the amino acid lysine in a human gut commensal.</title>
        <authorList>
            <person name="de Vos W.M."/>
            <person name="Bui N.T.P."/>
            <person name="Plugge C.M."/>
            <person name="Ritari J."/>
        </authorList>
    </citation>
    <scope>NUCLEOTIDE SEQUENCE [LARGE SCALE GENOMIC DNA]</scope>
    <source>
        <strain evidence="4">AF211</strain>
    </source>
</reference>
<dbReference type="Proteomes" id="UP000064844">
    <property type="component" value="Chromosome"/>
</dbReference>
<feature type="chain" id="PRO_5038675769" description="Carbohydrate-binding domain-containing protein" evidence="2">
    <location>
        <begin position="26"/>
        <end position="673"/>
    </location>
</feature>
<dbReference type="Pfam" id="PF14262">
    <property type="entry name" value="Cthe_2159"/>
    <property type="match status" value="1"/>
</dbReference>
<dbReference type="eggNOG" id="ENOG502Z8AD">
    <property type="taxonomic scope" value="Bacteria"/>
</dbReference>
<dbReference type="RefSeq" id="WP_058117589.1">
    <property type="nucleotide sequence ID" value="NZ_CP011307.1"/>
</dbReference>
<name>A0A0S2W3C1_9FIRM</name>
<sequence length="673" mass="65453">MEFRKWISISLGAALLMSILNGCGASQTTPNHDSAADKGGIRSAAPASPSGSNAASLRTPAALDLTGATIITLSGSTVSIEGSGAEAEGGVVTITEGGIYAVSGTLDDGRIIVNAGSTDVTVALNGASIVCSYGSPLYIYQAGTATVHLMEGTENTLTDGESYTFSDSLSSAADEEPNACLYSKEDLVIEGAGALAVEANYNNGITSKDSLEIYDGAVIVDAANHGVNGKDSNTIDSAILTVTCGGDAVRSTNDSDETLGWVSVSNSTLTLTSGEDGIQAETSAVVSAGTYAITSGGGSTVTPGDDVSAKGIKTGTDLTLSSGIYTLDCSDDAIHANGNVTITGGSYTISTGDDAAHADGDLTVSGGTLDIQASYEGLEGGTVTVSGGDITAVSSDDALNAAGGNDGSGFGGHGMGNTFTPGGNSSAITITGGTIQMLAGGDGLDSNGSIEMTGGTVVVCSTGGGDGALDYESSFTLDGGILFAASAGNMAANPSSPNQPALSVGFGQTLEAGTYVQFKGDAYDFVFRLTGQASSAVFSAPELEGGAVCTVSYGGTYSGESARGLCSGGSYSGGTVLAELTLETGLTSYGQTGGMGGRGDMIGRGDRPEGPSGNGMTPGGDFSTGGAGGGEPGEAGASGGGNPPSGGPGGQAPSGGTPPEGDAPGESGTEQGS</sequence>
<accession>A0A0S2W3C1</accession>
<evidence type="ECO:0000313" key="4">
    <source>
        <dbReference type="Proteomes" id="UP000064844"/>
    </source>
</evidence>
<dbReference type="InterPro" id="IPR025584">
    <property type="entry name" value="Cthe_2159"/>
</dbReference>
<keyword evidence="2" id="KW-0732">Signal</keyword>
<evidence type="ECO:0000256" key="1">
    <source>
        <dbReference type="SAM" id="MobiDB-lite"/>
    </source>
</evidence>
<proteinExistence type="predicted"/>
<dbReference type="AlphaFoldDB" id="A0A0S2W3C1"/>
<protein>
    <recommendedName>
        <fullName evidence="5">Carbohydrate-binding domain-containing protein</fullName>
    </recommendedName>
</protein>
<keyword evidence="4" id="KW-1185">Reference proteome</keyword>
<evidence type="ECO:0000313" key="3">
    <source>
        <dbReference type="EMBL" id="ALP93836.1"/>
    </source>
</evidence>
<evidence type="ECO:0008006" key="5">
    <source>
        <dbReference type="Google" id="ProtNLM"/>
    </source>
</evidence>
<dbReference type="KEGG" id="ibu:IB211_01443c"/>
<organism evidence="3 4">
    <name type="scientific">Intestinimonas butyriciproducens</name>
    <dbReference type="NCBI Taxonomy" id="1297617"/>
    <lineage>
        <taxon>Bacteria</taxon>
        <taxon>Bacillati</taxon>
        <taxon>Bacillota</taxon>
        <taxon>Clostridia</taxon>
        <taxon>Eubacteriales</taxon>
        <taxon>Intestinimonas</taxon>
    </lineage>
</organism>
<feature type="region of interest" description="Disordered" evidence="1">
    <location>
        <begin position="29"/>
        <end position="55"/>
    </location>
</feature>
<feature type="compositionally biased region" description="Gly residues" evidence="1">
    <location>
        <begin position="591"/>
        <end position="600"/>
    </location>
</feature>
<feature type="signal peptide" evidence="2">
    <location>
        <begin position="1"/>
        <end position="25"/>
    </location>
</feature>